<feature type="compositionally biased region" description="Basic residues" evidence="1">
    <location>
        <begin position="95"/>
        <end position="104"/>
    </location>
</feature>
<accession>A0A182SL61</accession>
<feature type="compositionally biased region" description="Low complexity" evidence="1">
    <location>
        <begin position="65"/>
        <end position="74"/>
    </location>
</feature>
<protein>
    <submittedName>
        <fullName evidence="2">Uncharacterized protein</fullName>
    </submittedName>
</protein>
<reference evidence="2" key="2">
    <citation type="submission" date="2020-05" db="UniProtKB">
        <authorList>
            <consortium name="EnsemblMetazoa"/>
        </authorList>
    </citation>
    <scope>IDENTIFICATION</scope>
    <source>
        <strain evidence="2">maculatus3</strain>
    </source>
</reference>
<reference evidence="3" key="1">
    <citation type="submission" date="2013-09" db="EMBL/GenBank/DDBJ databases">
        <title>The Genome Sequence of Anopheles maculatus species B.</title>
        <authorList>
            <consortium name="The Broad Institute Genomics Platform"/>
            <person name="Neafsey D.E."/>
            <person name="Besansky N."/>
            <person name="Howell P."/>
            <person name="Walton C."/>
            <person name="Young S.K."/>
            <person name="Zeng Q."/>
            <person name="Gargeya S."/>
            <person name="Fitzgerald M."/>
            <person name="Haas B."/>
            <person name="Abouelleil A."/>
            <person name="Allen A.W."/>
            <person name="Alvarado L."/>
            <person name="Arachchi H.M."/>
            <person name="Berlin A.M."/>
            <person name="Chapman S.B."/>
            <person name="Gainer-Dewar J."/>
            <person name="Goldberg J."/>
            <person name="Griggs A."/>
            <person name="Gujja S."/>
            <person name="Hansen M."/>
            <person name="Howarth C."/>
            <person name="Imamovic A."/>
            <person name="Ireland A."/>
            <person name="Larimer J."/>
            <person name="McCowan C."/>
            <person name="Murphy C."/>
            <person name="Pearson M."/>
            <person name="Poon T.W."/>
            <person name="Priest M."/>
            <person name="Roberts A."/>
            <person name="Saif S."/>
            <person name="Shea T."/>
            <person name="Sisk P."/>
            <person name="Sykes S."/>
            <person name="Wortman J."/>
            <person name="Nusbaum C."/>
            <person name="Birren B."/>
        </authorList>
    </citation>
    <scope>NUCLEOTIDE SEQUENCE [LARGE SCALE GENOMIC DNA]</scope>
    <source>
        <strain evidence="3">maculatus3</strain>
    </source>
</reference>
<sequence>MQNRFINIGWGQTRFDSTRPTSLPPAGNNNNNSGSSTSGGPAATMAVGQDFGQLVSGGVGRHQSAESSSESEASFIKGGKESSSGKDKKGVFRIFSKKKSKNSS</sequence>
<dbReference type="Proteomes" id="UP000075901">
    <property type="component" value="Unassembled WGS sequence"/>
</dbReference>
<feature type="region of interest" description="Disordered" evidence="1">
    <location>
        <begin position="1"/>
        <end position="104"/>
    </location>
</feature>
<feature type="compositionally biased region" description="Basic and acidic residues" evidence="1">
    <location>
        <begin position="78"/>
        <end position="90"/>
    </location>
</feature>
<proteinExistence type="predicted"/>
<keyword evidence="3" id="KW-1185">Reference proteome</keyword>
<name>A0A182SL61_9DIPT</name>
<feature type="compositionally biased region" description="Low complexity" evidence="1">
    <location>
        <begin position="24"/>
        <end position="44"/>
    </location>
</feature>
<dbReference type="AlphaFoldDB" id="A0A182SL61"/>
<evidence type="ECO:0000256" key="1">
    <source>
        <dbReference type="SAM" id="MobiDB-lite"/>
    </source>
</evidence>
<organism evidence="2 3">
    <name type="scientific">Anopheles maculatus</name>
    <dbReference type="NCBI Taxonomy" id="74869"/>
    <lineage>
        <taxon>Eukaryota</taxon>
        <taxon>Metazoa</taxon>
        <taxon>Ecdysozoa</taxon>
        <taxon>Arthropoda</taxon>
        <taxon>Hexapoda</taxon>
        <taxon>Insecta</taxon>
        <taxon>Pterygota</taxon>
        <taxon>Neoptera</taxon>
        <taxon>Endopterygota</taxon>
        <taxon>Diptera</taxon>
        <taxon>Nematocera</taxon>
        <taxon>Culicoidea</taxon>
        <taxon>Culicidae</taxon>
        <taxon>Anophelinae</taxon>
        <taxon>Anopheles</taxon>
        <taxon>Anopheles maculatus group</taxon>
    </lineage>
</organism>
<evidence type="ECO:0000313" key="3">
    <source>
        <dbReference type="Proteomes" id="UP000075901"/>
    </source>
</evidence>
<evidence type="ECO:0000313" key="2">
    <source>
        <dbReference type="EnsemblMetazoa" id="AMAM008951-PA"/>
    </source>
</evidence>
<dbReference type="VEuPathDB" id="VectorBase:AMAM008951"/>
<dbReference type="EnsemblMetazoa" id="AMAM008951-RA">
    <property type="protein sequence ID" value="AMAM008951-PA"/>
    <property type="gene ID" value="AMAM008951"/>
</dbReference>